<evidence type="ECO:0000313" key="3">
    <source>
        <dbReference type="Proteomes" id="UP000789396"/>
    </source>
</evidence>
<dbReference type="Proteomes" id="UP000789396">
    <property type="component" value="Unassembled WGS sequence"/>
</dbReference>
<gene>
    <name evidence="2" type="ORF">RFULGI_LOCUS17552</name>
</gene>
<dbReference type="AlphaFoldDB" id="A0A9N9P839"/>
<evidence type="ECO:0000313" key="2">
    <source>
        <dbReference type="EMBL" id="CAG8799125.1"/>
    </source>
</evidence>
<reference evidence="2" key="1">
    <citation type="submission" date="2021-06" db="EMBL/GenBank/DDBJ databases">
        <authorList>
            <person name="Kallberg Y."/>
            <person name="Tangrot J."/>
            <person name="Rosling A."/>
        </authorList>
    </citation>
    <scope>NUCLEOTIDE SEQUENCE</scope>
    <source>
        <strain evidence="2">IN212</strain>
    </source>
</reference>
<organism evidence="2 3">
    <name type="scientific">Racocetra fulgida</name>
    <dbReference type="NCBI Taxonomy" id="60492"/>
    <lineage>
        <taxon>Eukaryota</taxon>
        <taxon>Fungi</taxon>
        <taxon>Fungi incertae sedis</taxon>
        <taxon>Mucoromycota</taxon>
        <taxon>Glomeromycotina</taxon>
        <taxon>Glomeromycetes</taxon>
        <taxon>Diversisporales</taxon>
        <taxon>Gigasporaceae</taxon>
        <taxon>Racocetra</taxon>
    </lineage>
</organism>
<accession>A0A9N9P839</accession>
<evidence type="ECO:0000256" key="1">
    <source>
        <dbReference type="SAM" id="MobiDB-lite"/>
    </source>
</evidence>
<name>A0A9N9P839_9GLOM</name>
<comment type="caution">
    <text evidence="2">The sequence shown here is derived from an EMBL/GenBank/DDBJ whole genome shotgun (WGS) entry which is preliminary data.</text>
</comment>
<feature type="non-terminal residue" evidence="2">
    <location>
        <position position="1"/>
    </location>
</feature>
<dbReference type="EMBL" id="CAJVPZ010069608">
    <property type="protein sequence ID" value="CAG8799125.1"/>
    <property type="molecule type" value="Genomic_DNA"/>
</dbReference>
<proteinExistence type="predicted"/>
<sequence>NTINTTNNNNFQQSLSDKNSSSIKLSDKSSSSLIYKQTMFTALSNRRFQSASPIKK</sequence>
<protein>
    <submittedName>
        <fullName evidence="2">9238_t:CDS:1</fullName>
    </submittedName>
</protein>
<feature type="region of interest" description="Disordered" evidence="1">
    <location>
        <begin position="1"/>
        <end position="30"/>
    </location>
</feature>
<feature type="non-terminal residue" evidence="2">
    <location>
        <position position="56"/>
    </location>
</feature>
<keyword evidence="3" id="KW-1185">Reference proteome</keyword>